<feature type="signal peptide" evidence="1">
    <location>
        <begin position="1"/>
        <end position="16"/>
    </location>
</feature>
<organism evidence="2 3">
    <name type="scientific">Leptosia nina</name>
    <dbReference type="NCBI Taxonomy" id="320188"/>
    <lineage>
        <taxon>Eukaryota</taxon>
        <taxon>Metazoa</taxon>
        <taxon>Ecdysozoa</taxon>
        <taxon>Arthropoda</taxon>
        <taxon>Hexapoda</taxon>
        <taxon>Insecta</taxon>
        <taxon>Pterygota</taxon>
        <taxon>Neoptera</taxon>
        <taxon>Endopterygota</taxon>
        <taxon>Lepidoptera</taxon>
        <taxon>Glossata</taxon>
        <taxon>Ditrysia</taxon>
        <taxon>Papilionoidea</taxon>
        <taxon>Pieridae</taxon>
        <taxon>Pierinae</taxon>
        <taxon>Leptosia</taxon>
    </lineage>
</organism>
<protein>
    <submittedName>
        <fullName evidence="2">Uncharacterized protein</fullName>
    </submittedName>
</protein>
<dbReference type="Proteomes" id="UP001497472">
    <property type="component" value="Unassembled WGS sequence"/>
</dbReference>
<evidence type="ECO:0000313" key="3">
    <source>
        <dbReference type="Proteomes" id="UP001497472"/>
    </source>
</evidence>
<feature type="chain" id="PRO_5043471853" evidence="1">
    <location>
        <begin position="17"/>
        <end position="294"/>
    </location>
</feature>
<comment type="caution">
    <text evidence="2">The sequence shown here is derived from an EMBL/GenBank/DDBJ whole genome shotgun (WGS) entry which is preliminary data.</text>
</comment>
<proteinExistence type="predicted"/>
<name>A0AAV1K178_9NEOP</name>
<accession>A0AAV1K178</accession>
<evidence type="ECO:0000256" key="1">
    <source>
        <dbReference type="SAM" id="SignalP"/>
    </source>
</evidence>
<evidence type="ECO:0000313" key="2">
    <source>
        <dbReference type="EMBL" id="CAK1554895.1"/>
    </source>
</evidence>
<keyword evidence="3" id="KW-1185">Reference proteome</keyword>
<dbReference type="EMBL" id="CAVLEF010000279">
    <property type="protein sequence ID" value="CAK1554895.1"/>
    <property type="molecule type" value="Genomic_DNA"/>
</dbReference>
<reference evidence="2 3" key="1">
    <citation type="submission" date="2023-11" db="EMBL/GenBank/DDBJ databases">
        <authorList>
            <person name="Okamura Y."/>
        </authorList>
    </citation>
    <scope>NUCLEOTIDE SEQUENCE [LARGE SCALE GENOMIC DNA]</scope>
</reference>
<dbReference type="AlphaFoldDB" id="A0AAV1K178"/>
<keyword evidence="1" id="KW-0732">Signal</keyword>
<sequence>MYIYLCWSLLIPAVGAPGLLLLYRPKDISNACVFSRHLRYDLSFGMGMSDTITLVLRTLTEIDYGCTIEIVTEPAIQLLVVIRYPTLVSANCELNRDSLTLLKKWRCIRLCDVIYERSLPTHYFTFHVKERLRVKFVSNSSINADLNANFYQITATTARVKPSRGCVVKNETICTIGEDHFCFTSGVVCDGIKNCGVDDWFDERKSQCSLPVEKLGYAPVVALLAASLCSLLALGHIIQRCLPPVADSFFIFNANEDNRLCIDPVLVPGDNAPPEIPPMQRTSIIPASILSHMP</sequence>
<gene>
    <name evidence="2" type="ORF">LNINA_LOCUS13751</name>
</gene>